<dbReference type="OrthoDB" id="39175at2759"/>
<keyword evidence="5" id="KW-0539">Nucleus</keyword>
<evidence type="ECO:0000256" key="5">
    <source>
        <dbReference type="ARBA" id="ARBA00023242"/>
    </source>
</evidence>
<dbReference type="Gene3D" id="4.10.240.10">
    <property type="entry name" value="Zn(2)-C6 fungal-type DNA-binding domain"/>
    <property type="match status" value="1"/>
</dbReference>
<evidence type="ECO:0000313" key="8">
    <source>
        <dbReference type="Proteomes" id="UP000193560"/>
    </source>
</evidence>
<dbReference type="SUPFAM" id="SSF57701">
    <property type="entry name" value="Zn2/Cys6 DNA-binding domain"/>
    <property type="match status" value="1"/>
</dbReference>
<dbReference type="SMART" id="SM00066">
    <property type="entry name" value="GAL4"/>
    <property type="match status" value="1"/>
</dbReference>
<dbReference type="PROSITE" id="PS50048">
    <property type="entry name" value="ZN2_CY6_FUNGAL_2"/>
    <property type="match status" value="1"/>
</dbReference>
<evidence type="ECO:0000259" key="6">
    <source>
        <dbReference type="PROSITE" id="PS50048"/>
    </source>
</evidence>
<evidence type="ECO:0000256" key="1">
    <source>
        <dbReference type="ARBA" id="ARBA00004123"/>
    </source>
</evidence>
<feature type="domain" description="Zn(2)-C6 fungal-type" evidence="6">
    <location>
        <begin position="13"/>
        <end position="44"/>
    </location>
</feature>
<keyword evidence="3" id="KW-0805">Transcription regulation</keyword>
<evidence type="ECO:0000256" key="4">
    <source>
        <dbReference type="ARBA" id="ARBA00023163"/>
    </source>
</evidence>
<dbReference type="InterPro" id="IPR001138">
    <property type="entry name" value="Zn2Cys6_DnaBD"/>
</dbReference>
<gene>
    <name evidence="7" type="ORF">BCR42DRAFT_405449</name>
</gene>
<dbReference type="PANTHER" id="PTHR47338:SF5">
    <property type="entry name" value="ZN(II)2CYS6 TRANSCRIPTION FACTOR (EUROFUNG)"/>
    <property type="match status" value="1"/>
</dbReference>
<keyword evidence="2" id="KW-0479">Metal-binding</keyword>
<sequence>MDSSIGKAQRKVSCLSCRSKKVKCDGGQPCSRCVKKDCGDQCTYAKQRPLGRPAKNAVVNKLVLSRTRQHSSTSVGGTCRDFIIENLAYTIPAGNKFLHNDKTKNLLYFIETYFTDIFKEAVTQLALVRATSNSYSITSADVKMYDLLETHNWTASEVVNIFISKSSSLPLDEAHDYNSVASALFQEVAFKFFDEPPMEPPLINPLITLPTQQAVRLIECFFCIHPHSVMFNKTLFLQGFWTDSVDPLLLCAVYGTTTYFARMLEGKPVHLWEAADRQQRNPFLDYAYYLLQKSSSAATLVKYQAVILLGIFEGLYGYPKRGMAMLGLAYMIGGQLGVMDGTLLSTEVSDVEAELLSYAYWTSFNNTIRGSLDVGHAAHFTSDIIAPPLPPPNIEKSLSYQLDKSSGNQRLFRSYYYLVETFYVACVHSKFMNKFLQCFPEVKYNLTCNGQQTKSRPKVGYPTVDGLVERLNAVLEEFDAFIHANRHEWTTQQAFTIEMSWRLLEIHLIFIMDFSPPKEGNSYTNSAFDIFRPTFLSETDVKTMARVQLATPKIYAMMDALQVFLADSQNYKNNSALLPRTLIVSILETATTVLCLKHRSDTNQQQQQMHGMVWDYLNKLSALAKDSMWTNWSTIQSVRNRIEYYHEQVAKMEAKASGGAGVVSPMAAADAQLPSTTMLPTPKIYSVEDDLALAAFLDPCSPWLAPMANILPLDKLLCGNPIYDSNPFITTSANDVGGISTISEISSSLPLFDGADLMAAAPSINNNILANQTLDLNDIPSTSSPFTATTSTPTPTLTYTNDTGIDVLHHGHPPHPQQPFQLLSHIPPLESSSTTPFIQNILFNDDAFL</sequence>
<evidence type="ECO:0000256" key="3">
    <source>
        <dbReference type="ARBA" id="ARBA00023015"/>
    </source>
</evidence>
<dbReference type="Proteomes" id="UP000193560">
    <property type="component" value="Unassembled WGS sequence"/>
</dbReference>
<dbReference type="PROSITE" id="PS00463">
    <property type="entry name" value="ZN2_CY6_FUNGAL_1"/>
    <property type="match status" value="1"/>
</dbReference>
<dbReference type="GO" id="GO:0000981">
    <property type="term" value="F:DNA-binding transcription factor activity, RNA polymerase II-specific"/>
    <property type="evidence" value="ECO:0007669"/>
    <property type="project" value="InterPro"/>
</dbReference>
<comment type="caution">
    <text evidence="7">The sequence shown here is derived from an EMBL/GenBank/DDBJ whole genome shotgun (WGS) entry which is preliminary data.</text>
</comment>
<name>A0A1X2ITI1_9FUNG</name>
<dbReference type="Pfam" id="PF00172">
    <property type="entry name" value="Zn_clus"/>
    <property type="match status" value="1"/>
</dbReference>
<comment type="subcellular location">
    <subcellularLocation>
        <location evidence="1">Nucleus</location>
    </subcellularLocation>
</comment>
<dbReference type="STRING" id="90262.A0A1X2ITI1"/>
<evidence type="ECO:0000256" key="2">
    <source>
        <dbReference type="ARBA" id="ARBA00022723"/>
    </source>
</evidence>
<organism evidence="7 8">
    <name type="scientific">Absidia repens</name>
    <dbReference type="NCBI Taxonomy" id="90262"/>
    <lineage>
        <taxon>Eukaryota</taxon>
        <taxon>Fungi</taxon>
        <taxon>Fungi incertae sedis</taxon>
        <taxon>Mucoromycota</taxon>
        <taxon>Mucoromycotina</taxon>
        <taxon>Mucoromycetes</taxon>
        <taxon>Mucorales</taxon>
        <taxon>Cunninghamellaceae</taxon>
        <taxon>Absidia</taxon>
    </lineage>
</organism>
<dbReference type="InterPro" id="IPR036864">
    <property type="entry name" value="Zn2-C6_fun-type_DNA-bd_sf"/>
</dbReference>
<evidence type="ECO:0000313" key="7">
    <source>
        <dbReference type="EMBL" id="ORZ22077.1"/>
    </source>
</evidence>
<proteinExistence type="predicted"/>
<dbReference type="EMBL" id="MCGE01000004">
    <property type="protein sequence ID" value="ORZ22077.1"/>
    <property type="molecule type" value="Genomic_DNA"/>
</dbReference>
<dbReference type="CDD" id="cd12148">
    <property type="entry name" value="fungal_TF_MHR"/>
    <property type="match status" value="1"/>
</dbReference>
<dbReference type="GO" id="GO:0005634">
    <property type="term" value="C:nucleus"/>
    <property type="evidence" value="ECO:0007669"/>
    <property type="project" value="UniProtKB-SubCell"/>
</dbReference>
<reference evidence="7 8" key="1">
    <citation type="submission" date="2016-07" db="EMBL/GenBank/DDBJ databases">
        <title>Pervasive Adenine N6-methylation of Active Genes in Fungi.</title>
        <authorList>
            <consortium name="DOE Joint Genome Institute"/>
            <person name="Mondo S.J."/>
            <person name="Dannebaum R.O."/>
            <person name="Kuo R.C."/>
            <person name="Labutti K."/>
            <person name="Haridas S."/>
            <person name="Kuo A."/>
            <person name="Salamov A."/>
            <person name="Ahrendt S.R."/>
            <person name="Lipzen A."/>
            <person name="Sullivan W."/>
            <person name="Andreopoulos W.B."/>
            <person name="Clum A."/>
            <person name="Lindquist E."/>
            <person name="Daum C."/>
            <person name="Ramamoorthy G.K."/>
            <person name="Gryganskyi A."/>
            <person name="Culley D."/>
            <person name="Magnuson J.K."/>
            <person name="James T.Y."/>
            <person name="O'Malley M.A."/>
            <person name="Stajich J.E."/>
            <person name="Spatafora J.W."/>
            <person name="Visel A."/>
            <person name="Grigoriev I.V."/>
        </authorList>
    </citation>
    <scope>NUCLEOTIDE SEQUENCE [LARGE SCALE GENOMIC DNA]</scope>
    <source>
        <strain evidence="7 8">NRRL 1336</strain>
    </source>
</reference>
<dbReference type="CDD" id="cd00067">
    <property type="entry name" value="GAL4"/>
    <property type="match status" value="1"/>
</dbReference>
<dbReference type="AlphaFoldDB" id="A0A1X2ITI1"/>
<dbReference type="InterPro" id="IPR050815">
    <property type="entry name" value="TF_fung"/>
</dbReference>
<accession>A0A1X2ITI1</accession>
<protein>
    <recommendedName>
        <fullName evidence="6">Zn(2)-C6 fungal-type domain-containing protein</fullName>
    </recommendedName>
</protein>
<dbReference type="GO" id="GO:0008270">
    <property type="term" value="F:zinc ion binding"/>
    <property type="evidence" value="ECO:0007669"/>
    <property type="project" value="InterPro"/>
</dbReference>
<keyword evidence="4" id="KW-0804">Transcription</keyword>
<dbReference type="PANTHER" id="PTHR47338">
    <property type="entry name" value="ZN(II)2CYS6 TRANSCRIPTION FACTOR (EUROFUNG)-RELATED"/>
    <property type="match status" value="1"/>
</dbReference>
<keyword evidence="8" id="KW-1185">Reference proteome</keyword>